<accession>A0AAP3E3S7</accession>
<dbReference type="Proteomes" id="UP001321018">
    <property type="component" value="Unassembled WGS sequence"/>
</dbReference>
<name>A0AAP3E3S7_9EURY</name>
<gene>
    <name evidence="2" type="ORF">OB960_18560</name>
</gene>
<feature type="region of interest" description="Disordered" evidence="1">
    <location>
        <begin position="1"/>
        <end position="28"/>
    </location>
</feature>
<proteinExistence type="predicted"/>
<feature type="compositionally biased region" description="Acidic residues" evidence="1">
    <location>
        <begin position="1"/>
        <end position="12"/>
    </location>
</feature>
<evidence type="ECO:0000313" key="3">
    <source>
        <dbReference type="Proteomes" id="UP001321018"/>
    </source>
</evidence>
<reference evidence="2" key="1">
    <citation type="submission" date="2022-09" db="EMBL/GenBank/DDBJ databases">
        <title>Enrichment on poylsaccharides allowed isolation of novel metabolic and taxonomic groups of Haloarchaea.</title>
        <authorList>
            <person name="Sorokin D.Y."/>
            <person name="Elcheninov A.G."/>
            <person name="Khizhniak T.V."/>
            <person name="Kolganova T.V."/>
            <person name="Kublanov I.V."/>
        </authorList>
    </citation>
    <scope>NUCLEOTIDE SEQUENCE</scope>
    <source>
        <strain evidence="2">AArc-xg1-1</strain>
    </source>
</reference>
<evidence type="ECO:0000256" key="1">
    <source>
        <dbReference type="SAM" id="MobiDB-lite"/>
    </source>
</evidence>
<evidence type="ECO:0000313" key="2">
    <source>
        <dbReference type="EMBL" id="MCU4743392.1"/>
    </source>
</evidence>
<organism evidence="2 3">
    <name type="scientific">Natronoglomus mannanivorans</name>
    <dbReference type="NCBI Taxonomy" id="2979990"/>
    <lineage>
        <taxon>Archaea</taxon>
        <taxon>Methanobacteriati</taxon>
        <taxon>Methanobacteriota</taxon>
        <taxon>Stenosarchaea group</taxon>
        <taxon>Halobacteria</taxon>
        <taxon>Halobacteriales</taxon>
        <taxon>Natrialbaceae</taxon>
        <taxon>Natronoglomus</taxon>
    </lineage>
</organism>
<sequence>MNLEQLLEEIDGDELHRRTHANPSPRTDREFRCLECGSRCTRLLDGHSEAGHNRDCSRRMRRTGAERSTSVLTDGGEEVDR</sequence>
<dbReference type="RefSeq" id="WP_338005211.1">
    <property type="nucleotide sequence ID" value="NZ_JAOPKA010000015.1"/>
</dbReference>
<feature type="region of interest" description="Disordered" evidence="1">
    <location>
        <begin position="48"/>
        <end position="81"/>
    </location>
</feature>
<dbReference type="EMBL" id="JAOPKA010000015">
    <property type="protein sequence ID" value="MCU4743392.1"/>
    <property type="molecule type" value="Genomic_DNA"/>
</dbReference>
<dbReference type="AlphaFoldDB" id="A0AAP3E3S7"/>
<protein>
    <submittedName>
        <fullName evidence="2">Uncharacterized protein</fullName>
    </submittedName>
</protein>
<feature type="compositionally biased region" description="Basic and acidic residues" evidence="1">
    <location>
        <begin position="48"/>
        <end position="58"/>
    </location>
</feature>
<comment type="caution">
    <text evidence="2">The sequence shown here is derived from an EMBL/GenBank/DDBJ whole genome shotgun (WGS) entry which is preliminary data.</text>
</comment>